<reference evidence="1" key="1">
    <citation type="submission" date="2015-11" db="EMBL/GenBank/DDBJ databases">
        <title>De novo transcriptome assembly of four potential Pierce s Disease insect vectors from Arizona vineyards.</title>
        <authorList>
            <person name="Tassone E.E."/>
        </authorList>
    </citation>
    <scope>NUCLEOTIDE SEQUENCE</scope>
</reference>
<evidence type="ECO:0000313" key="1">
    <source>
        <dbReference type="EMBL" id="JAS44766.1"/>
    </source>
</evidence>
<name>A0A1B6F398_9HEMI</name>
<gene>
    <name evidence="1" type="ORF">g.46103</name>
</gene>
<protein>
    <submittedName>
        <fullName evidence="1">Uncharacterized protein</fullName>
    </submittedName>
</protein>
<dbReference type="AlphaFoldDB" id="A0A1B6F398"/>
<feature type="non-terminal residue" evidence="1">
    <location>
        <position position="1"/>
    </location>
</feature>
<accession>A0A1B6F398</accession>
<organism evidence="1">
    <name type="scientific">Cuerna arida</name>
    <dbReference type="NCBI Taxonomy" id="1464854"/>
    <lineage>
        <taxon>Eukaryota</taxon>
        <taxon>Metazoa</taxon>
        <taxon>Ecdysozoa</taxon>
        <taxon>Arthropoda</taxon>
        <taxon>Hexapoda</taxon>
        <taxon>Insecta</taxon>
        <taxon>Pterygota</taxon>
        <taxon>Neoptera</taxon>
        <taxon>Paraneoptera</taxon>
        <taxon>Hemiptera</taxon>
        <taxon>Auchenorrhyncha</taxon>
        <taxon>Membracoidea</taxon>
        <taxon>Cicadellidae</taxon>
        <taxon>Cicadellinae</taxon>
        <taxon>Proconiini</taxon>
        <taxon>Cuerna</taxon>
    </lineage>
</organism>
<feature type="non-terminal residue" evidence="1">
    <location>
        <position position="105"/>
    </location>
</feature>
<sequence>TNLKRNTGDKFVIVKGLMNYRFDSENEKFISLRKKGNINLKNVQLPKVPLSHPITTEKKKDVERLLKKMFGDGWATENIENIRLDWYKCVLFDSPSVENDVEDVE</sequence>
<proteinExistence type="predicted"/>
<dbReference type="EMBL" id="GECZ01025003">
    <property type="protein sequence ID" value="JAS44766.1"/>
    <property type="molecule type" value="Transcribed_RNA"/>
</dbReference>